<proteinExistence type="predicted"/>
<gene>
    <name evidence="1" type="ORF">RMQ68_04450</name>
</gene>
<dbReference type="EMBL" id="CP134854">
    <property type="protein sequence ID" value="WNL30645.1"/>
    <property type="molecule type" value="Genomic_DNA"/>
</dbReference>
<evidence type="ECO:0000313" key="1">
    <source>
        <dbReference type="EMBL" id="WNL30645.1"/>
    </source>
</evidence>
<dbReference type="AlphaFoldDB" id="A0AA96IFW5"/>
<name>A0AA96IFW5_9BACT</name>
<reference evidence="1" key="1">
    <citation type="submission" date="2023-09" db="EMBL/GenBank/DDBJ databases">
        <title>Arcobacter tbilisiensis sp. nov. isolated from chicken meat in Tbilisi, Georgia.</title>
        <authorList>
            <person name="Matthias R."/>
            <person name="Zautner A.E."/>
        </authorList>
    </citation>
    <scope>NUCLEOTIDE SEQUENCE</scope>
    <source>
        <strain evidence="1">LEO 52</strain>
    </source>
</reference>
<sequence length="69" mass="8133">METLHLRATNESMQLLMNSINQIAKDGNEIEILDNILFEKEKEMIFNALIQEKNGQTFEHNDVWDELLK</sequence>
<organism evidence="1">
    <name type="scientific">Arcobacter sp. AZ-2023</name>
    <dbReference type="NCBI Taxonomy" id="3074453"/>
    <lineage>
        <taxon>Bacteria</taxon>
        <taxon>Pseudomonadati</taxon>
        <taxon>Campylobacterota</taxon>
        <taxon>Epsilonproteobacteria</taxon>
        <taxon>Campylobacterales</taxon>
        <taxon>Arcobacteraceae</taxon>
        <taxon>Arcobacter</taxon>
    </lineage>
</organism>
<accession>A0AA96IFW5</accession>
<protein>
    <submittedName>
        <fullName evidence="1">Uncharacterized protein</fullName>
    </submittedName>
</protein>